<dbReference type="PROSITE" id="PS51471">
    <property type="entry name" value="FE2OG_OXY"/>
    <property type="match status" value="1"/>
</dbReference>
<evidence type="ECO:0000256" key="1">
    <source>
        <dbReference type="ARBA" id="ARBA00008056"/>
    </source>
</evidence>
<dbReference type="InterPro" id="IPR026992">
    <property type="entry name" value="DIOX_N"/>
</dbReference>
<name>A0A2K0T0E3_9HYPO</name>
<dbReference type="Proteomes" id="UP000236546">
    <property type="component" value="Unassembled WGS sequence"/>
</dbReference>
<evidence type="ECO:0000313" key="6">
    <source>
        <dbReference type="Proteomes" id="UP000236546"/>
    </source>
</evidence>
<dbReference type="GO" id="GO:0016491">
    <property type="term" value="F:oxidoreductase activity"/>
    <property type="evidence" value="ECO:0007669"/>
    <property type="project" value="UniProtKB-KW"/>
</dbReference>
<dbReference type="SUPFAM" id="SSF51197">
    <property type="entry name" value="Clavaminate synthase-like"/>
    <property type="match status" value="1"/>
</dbReference>
<dbReference type="InterPro" id="IPR027443">
    <property type="entry name" value="IPNS-like_sf"/>
</dbReference>
<keyword evidence="3" id="KW-0408">Iron</keyword>
<keyword evidence="2" id="KW-0378">Hydrolase</keyword>
<dbReference type="AlphaFoldDB" id="A0A2K0T0E3"/>
<organism evidence="5 6">
    <name type="scientific">Trichoderma gamsii</name>
    <dbReference type="NCBI Taxonomy" id="398673"/>
    <lineage>
        <taxon>Eukaryota</taxon>
        <taxon>Fungi</taxon>
        <taxon>Dikarya</taxon>
        <taxon>Ascomycota</taxon>
        <taxon>Pezizomycotina</taxon>
        <taxon>Sordariomycetes</taxon>
        <taxon>Hypocreomycetidae</taxon>
        <taxon>Hypocreales</taxon>
        <taxon>Hypocreaceae</taxon>
        <taxon>Trichoderma</taxon>
    </lineage>
</organism>
<dbReference type="EMBL" id="MTYH01000098">
    <property type="protein sequence ID" value="PNP38996.1"/>
    <property type="molecule type" value="Genomic_DNA"/>
</dbReference>
<dbReference type="PANTHER" id="PTHR47990">
    <property type="entry name" value="2-OXOGLUTARATE (2OG) AND FE(II)-DEPENDENT OXYGENASE SUPERFAMILY PROTEIN-RELATED"/>
    <property type="match status" value="1"/>
</dbReference>
<dbReference type="Gene3D" id="2.60.120.330">
    <property type="entry name" value="B-lactam Antibiotic, Isopenicillin N Synthase, Chain"/>
    <property type="match status" value="1"/>
</dbReference>
<dbReference type="Pfam" id="PF14226">
    <property type="entry name" value="DIOX_N"/>
    <property type="match status" value="1"/>
</dbReference>
<dbReference type="GO" id="GO:0046872">
    <property type="term" value="F:metal ion binding"/>
    <property type="evidence" value="ECO:0007669"/>
    <property type="project" value="UniProtKB-KW"/>
</dbReference>
<dbReference type="PROSITE" id="PS00758">
    <property type="entry name" value="ARGE_DAPE_CPG2_1"/>
    <property type="match status" value="1"/>
</dbReference>
<evidence type="ECO:0000256" key="2">
    <source>
        <dbReference type="ARBA" id="ARBA00022801"/>
    </source>
</evidence>
<dbReference type="OrthoDB" id="288590at2759"/>
<dbReference type="Pfam" id="PF03171">
    <property type="entry name" value="2OG-FeII_Oxy"/>
    <property type="match status" value="1"/>
</dbReference>
<proteinExistence type="inferred from homology"/>
<comment type="caution">
    <text evidence="5">The sequence shown here is derived from an EMBL/GenBank/DDBJ whole genome shotgun (WGS) entry which is preliminary data.</text>
</comment>
<evidence type="ECO:0000256" key="3">
    <source>
        <dbReference type="RuleBase" id="RU003682"/>
    </source>
</evidence>
<dbReference type="PRINTS" id="PR00682">
    <property type="entry name" value="IPNSYNTHASE"/>
</dbReference>
<feature type="domain" description="Fe2OG dioxygenase" evidence="4">
    <location>
        <begin position="165"/>
        <end position="268"/>
    </location>
</feature>
<comment type="similarity">
    <text evidence="1 3">Belongs to the iron/ascorbate-dependent oxidoreductase family.</text>
</comment>
<accession>A0A2K0T0E3</accession>
<evidence type="ECO:0000313" key="5">
    <source>
        <dbReference type="EMBL" id="PNP38996.1"/>
    </source>
</evidence>
<sequence length="322" mass="36142">MTSIAPVIDISGYLAGDKSQVPKITAEIDRAFRTTGFFQLVGHGISQSQIDGMIKKTAEFFALPDETKRKIHGKMRGYQSPELRESLSSLAKEGFFMGRHMPGRNRPIVEGNLWLKEEDAPGFRETMEEYFAAMEKLAVILLRLIALGLGLEETYFDDFAKQPEGAVLCRFHRYHPTLPEEGDDVVGLEAHADTSAVTILYQDGIGGLQVKNEKTGEFETIEPIPDAFVINLGNMFARWTNDNYLAAEHRVLLPTDKFRYSAAYFMAGWLDQVIECLPQVLKAGEAPKYETCTVEQLVTNFRKEIYDIHTPGATAYVTVEES</sequence>
<gene>
    <name evidence="5" type="ORF">TGAMA5MH_09222</name>
</gene>
<dbReference type="InterPro" id="IPR044861">
    <property type="entry name" value="IPNS-like_FE2OG_OXY"/>
</dbReference>
<dbReference type="GO" id="GO:0044283">
    <property type="term" value="P:small molecule biosynthetic process"/>
    <property type="evidence" value="ECO:0007669"/>
    <property type="project" value="UniProtKB-ARBA"/>
</dbReference>
<protein>
    <recommendedName>
        <fullName evidence="4">Fe2OG dioxygenase domain-containing protein</fullName>
    </recommendedName>
</protein>
<dbReference type="InterPro" id="IPR005123">
    <property type="entry name" value="Oxoglu/Fe-dep_dioxygenase_dom"/>
</dbReference>
<evidence type="ECO:0000259" key="4">
    <source>
        <dbReference type="PROSITE" id="PS51471"/>
    </source>
</evidence>
<keyword evidence="3" id="KW-0479">Metal-binding</keyword>
<reference evidence="5 6" key="1">
    <citation type="submission" date="2017-02" db="EMBL/GenBank/DDBJ databases">
        <title>Genomes of Trichoderma spp. with biocontrol activity.</title>
        <authorList>
            <person name="Gardiner D."/>
            <person name="Kazan K."/>
            <person name="Vos C."/>
            <person name="Harvey P."/>
        </authorList>
    </citation>
    <scope>NUCLEOTIDE SEQUENCE [LARGE SCALE GENOMIC DNA]</scope>
    <source>
        <strain evidence="5 6">A5MH</strain>
    </source>
</reference>
<keyword evidence="3" id="KW-0560">Oxidoreductase</keyword>
<dbReference type="InterPro" id="IPR050231">
    <property type="entry name" value="Iron_ascorbate_oxido_reductase"/>
</dbReference>
<dbReference type="InterPro" id="IPR001261">
    <property type="entry name" value="ArgE/DapE_CS"/>
</dbReference>